<sequence length="305" mass="31836">MLETNLGEIRALAEISSPIIPDPSNIKLLTGPLPNQGDPNFFDLTANDDVVLLANGILRNTPGGLRALSGNDFVRGSGAAELINGNSGRDTLIGGCGNDTIRGGQDSDIIYGECGNDIISGDRDDDYAYGGTGNDFLRGGKGNDALVGESGNDTLTGDAGIDRLWGGEGSDLFVIRRESGATSREFGSDQPRPVGTFPSNVEQVPADFILDYNPSQGDVIGLAGGLTRNDVILTERFLTIGDARDYDSSGPIPPGSIITTEFRILNTKATVIREASTGNILGLVKDVSPSQLQFTSVSDSAIGLG</sequence>
<dbReference type="PRINTS" id="PR00313">
    <property type="entry name" value="CABNDNGRPT"/>
</dbReference>
<dbReference type="PANTHER" id="PTHR38340">
    <property type="entry name" value="S-LAYER PROTEIN"/>
    <property type="match status" value="1"/>
</dbReference>
<evidence type="ECO:0000313" key="4">
    <source>
        <dbReference type="Proteomes" id="UP000226442"/>
    </source>
</evidence>
<dbReference type="OrthoDB" id="443842at2"/>
<dbReference type="InterPro" id="IPR001343">
    <property type="entry name" value="Hemolysn_Ca-bd"/>
</dbReference>
<evidence type="ECO:0000256" key="2">
    <source>
        <dbReference type="ARBA" id="ARBA00022525"/>
    </source>
</evidence>
<dbReference type="Gene3D" id="2.150.10.10">
    <property type="entry name" value="Serralysin-like metalloprotease, C-terminal"/>
    <property type="match status" value="2"/>
</dbReference>
<comment type="subcellular location">
    <subcellularLocation>
        <location evidence="1">Secreted</location>
    </subcellularLocation>
</comment>
<dbReference type="RefSeq" id="WP_096828862.1">
    <property type="nucleotide sequence ID" value="NZ_NXIB02000130.1"/>
</dbReference>
<reference evidence="3" key="1">
    <citation type="submission" date="2017-10" db="EMBL/GenBank/DDBJ databases">
        <title>Draft genome sequence of the planktic cyanobacteria Tychonema bourrellyi isolated from alpine lentic freshwater.</title>
        <authorList>
            <person name="Tett A."/>
            <person name="Armanini F."/>
            <person name="Asnicar F."/>
            <person name="Boscaini A."/>
            <person name="Pasolli E."/>
            <person name="Zolfo M."/>
            <person name="Donati C."/>
            <person name="Salmaso N."/>
            <person name="Segata N."/>
        </authorList>
    </citation>
    <scope>NUCLEOTIDE SEQUENCE</scope>
    <source>
        <strain evidence="3">FEM_GT703</strain>
    </source>
</reference>
<protein>
    <recommendedName>
        <fullName evidence="5">Calcium-binding protein</fullName>
    </recommendedName>
</protein>
<dbReference type="GO" id="GO:0005576">
    <property type="term" value="C:extracellular region"/>
    <property type="evidence" value="ECO:0007669"/>
    <property type="project" value="UniProtKB-SubCell"/>
</dbReference>
<keyword evidence="2" id="KW-0964">Secreted</keyword>
<gene>
    <name evidence="3" type="ORF">CP500_018250</name>
</gene>
<evidence type="ECO:0000256" key="1">
    <source>
        <dbReference type="ARBA" id="ARBA00004613"/>
    </source>
</evidence>
<dbReference type="GO" id="GO:0005509">
    <property type="term" value="F:calcium ion binding"/>
    <property type="evidence" value="ECO:0007669"/>
    <property type="project" value="InterPro"/>
</dbReference>
<comment type="caution">
    <text evidence="3">The sequence shown here is derived from an EMBL/GenBank/DDBJ whole genome shotgun (WGS) entry which is preliminary data.</text>
</comment>
<dbReference type="EMBL" id="NXIB02000130">
    <property type="protein sequence ID" value="PHX54039.1"/>
    <property type="molecule type" value="Genomic_DNA"/>
</dbReference>
<dbReference type="PANTHER" id="PTHR38340:SF1">
    <property type="entry name" value="S-LAYER PROTEIN"/>
    <property type="match status" value="1"/>
</dbReference>
<dbReference type="InterPro" id="IPR050557">
    <property type="entry name" value="RTX_toxin/Mannuronan_C5-epim"/>
</dbReference>
<dbReference type="Proteomes" id="UP000226442">
    <property type="component" value="Unassembled WGS sequence"/>
</dbReference>
<name>A0A2G4EWY6_9CYAN</name>
<dbReference type="Pfam" id="PF00353">
    <property type="entry name" value="HemolysinCabind"/>
    <property type="match status" value="2"/>
</dbReference>
<dbReference type="SUPFAM" id="SSF51120">
    <property type="entry name" value="beta-Roll"/>
    <property type="match status" value="2"/>
</dbReference>
<keyword evidence="4" id="KW-1185">Reference proteome</keyword>
<accession>A0A2G4EWY6</accession>
<organism evidence="3 4">
    <name type="scientific">Tychonema bourrellyi FEM_GT703</name>
    <dbReference type="NCBI Taxonomy" id="2040638"/>
    <lineage>
        <taxon>Bacteria</taxon>
        <taxon>Bacillati</taxon>
        <taxon>Cyanobacteriota</taxon>
        <taxon>Cyanophyceae</taxon>
        <taxon>Oscillatoriophycideae</taxon>
        <taxon>Oscillatoriales</taxon>
        <taxon>Microcoleaceae</taxon>
        <taxon>Tychonema</taxon>
    </lineage>
</organism>
<dbReference type="InterPro" id="IPR018511">
    <property type="entry name" value="Hemolysin-typ_Ca-bd_CS"/>
</dbReference>
<proteinExistence type="predicted"/>
<dbReference type="PROSITE" id="PS00330">
    <property type="entry name" value="HEMOLYSIN_CALCIUM"/>
    <property type="match status" value="1"/>
</dbReference>
<evidence type="ECO:0008006" key="5">
    <source>
        <dbReference type="Google" id="ProtNLM"/>
    </source>
</evidence>
<evidence type="ECO:0000313" key="3">
    <source>
        <dbReference type="EMBL" id="PHX54039.1"/>
    </source>
</evidence>
<dbReference type="InterPro" id="IPR011049">
    <property type="entry name" value="Serralysin-like_metalloprot_C"/>
</dbReference>
<dbReference type="AlphaFoldDB" id="A0A2G4EWY6"/>